<dbReference type="EMBL" id="JAHLFQ010000075">
    <property type="protein sequence ID" value="MBU3803859.1"/>
    <property type="molecule type" value="Genomic_DNA"/>
</dbReference>
<dbReference type="GO" id="GO:0005524">
    <property type="term" value="F:ATP binding"/>
    <property type="evidence" value="ECO:0007669"/>
    <property type="project" value="UniProtKB-KW"/>
</dbReference>
<evidence type="ECO:0000313" key="7">
    <source>
        <dbReference type="Proteomes" id="UP000824229"/>
    </source>
</evidence>
<keyword evidence="4" id="KW-0175">Coiled coil</keyword>
<evidence type="ECO:0000256" key="2">
    <source>
        <dbReference type="ARBA" id="ARBA00022741"/>
    </source>
</evidence>
<dbReference type="PROSITE" id="PS00211">
    <property type="entry name" value="ABC_TRANSPORTER_1"/>
    <property type="match status" value="1"/>
</dbReference>
<dbReference type="NCBIfam" id="NF000355">
    <property type="entry name" value="ribo_prot_ABC_F"/>
    <property type="match status" value="1"/>
</dbReference>
<feature type="domain" description="ABC transporter" evidence="5">
    <location>
        <begin position="333"/>
        <end position="545"/>
    </location>
</feature>
<comment type="caution">
    <text evidence="6">The sequence shown here is derived from an EMBL/GenBank/DDBJ whole genome shotgun (WGS) entry which is preliminary data.</text>
</comment>
<dbReference type="PROSITE" id="PS50893">
    <property type="entry name" value="ABC_TRANSPORTER_2"/>
    <property type="match status" value="2"/>
</dbReference>
<dbReference type="Proteomes" id="UP000824229">
    <property type="component" value="Unassembled WGS sequence"/>
</dbReference>
<evidence type="ECO:0000256" key="4">
    <source>
        <dbReference type="SAM" id="Coils"/>
    </source>
</evidence>
<dbReference type="InterPro" id="IPR032781">
    <property type="entry name" value="ABC_tran_Xtn"/>
</dbReference>
<dbReference type="Gene3D" id="3.40.50.300">
    <property type="entry name" value="P-loop containing nucleotide triphosphate hydrolases"/>
    <property type="match status" value="2"/>
</dbReference>
<evidence type="ECO:0000256" key="1">
    <source>
        <dbReference type="ARBA" id="ARBA00022737"/>
    </source>
</evidence>
<dbReference type="FunFam" id="3.40.50.300:FF:000309">
    <property type="entry name" value="ABC transporter ATP-binding protein"/>
    <property type="match status" value="1"/>
</dbReference>
<protein>
    <submittedName>
        <fullName evidence="6">ABC-F type ribosomal protection protein</fullName>
    </submittedName>
</protein>
<dbReference type="InterPro" id="IPR003439">
    <property type="entry name" value="ABC_transporter-like_ATP-bd"/>
</dbReference>
<keyword evidence="2" id="KW-0547">Nucleotide-binding</keyword>
<feature type="coiled-coil region" evidence="4">
    <location>
        <begin position="574"/>
        <end position="625"/>
    </location>
</feature>
<evidence type="ECO:0000256" key="3">
    <source>
        <dbReference type="ARBA" id="ARBA00022840"/>
    </source>
</evidence>
<dbReference type="InterPro" id="IPR051309">
    <property type="entry name" value="ABCF_ATPase"/>
</dbReference>
<dbReference type="InterPro" id="IPR017871">
    <property type="entry name" value="ABC_transporter-like_CS"/>
</dbReference>
<dbReference type="SMART" id="SM00382">
    <property type="entry name" value="AAA"/>
    <property type="match status" value="2"/>
</dbReference>
<feature type="domain" description="ABC transporter" evidence="5">
    <location>
        <begin position="4"/>
        <end position="259"/>
    </location>
</feature>
<dbReference type="CDD" id="cd03221">
    <property type="entry name" value="ABCF_EF-3"/>
    <property type="match status" value="2"/>
</dbReference>
<organism evidence="6 7">
    <name type="scientific">Candidatus Cellulosilyticum pullistercoris</name>
    <dbReference type="NCBI Taxonomy" id="2838521"/>
    <lineage>
        <taxon>Bacteria</taxon>
        <taxon>Bacillati</taxon>
        <taxon>Bacillota</taxon>
        <taxon>Clostridia</taxon>
        <taxon>Lachnospirales</taxon>
        <taxon>Cellulosilyticaceae</taxon>
        <taxon>Cellulosilyticum</taxon>
    </lineage>
</organism>
<dbReference type="AlphaFoldDB" id="A0A9E2KA39"/>
<evidence type="ECO:0000313" key="6">
    <source>
        <dbReference type="EMBL" id="MBU3803859.1"/>
    </source>
</evidence>
<reference evidence="6" key="2">
    <citation type="submission" date="2021-04" db="EMBL/GenBank/DDBJ databases">
        <authorList>
            <person name="Gilroy R."/>
        </authorList>
    </citation>
    <scope>NUCLEOTIDE SEQUENCE</scope>
    <source>
        <strain evidence="6">B5-657</strain>
    </source>
</reference>
<gene>
    <name evidence="6" type="primary">abc-f</name>
    <name evidence="6" type="ORF">H9872_03785</name>
</gene>
<proteinExistence type="predicted"/>
<dbReference type="GO" id="GO:0016887">
    <property type="term" value="F:ATP hydrolysis activity"/>
    <property type="evidence" value="ECO:0007669"/>
    <property type="project" value="InterPro"/>
</dbReference>
<sequence>MIQLAVKDVEKSFSVYQILNGVSFEVQDDERIGLIGKNGTGKTTLLKMIMGIEHQDKGDIFIKKGAKLGYVEQIPYFENQISVKDVLKMAFLNLQNLSDKMRQLEEEMVHINGEELERKLKKYGEISEQFESQGGYEIEENLNKVCSGLRFSQDFLSKPFMSLSGGEKTTVLLGKVLLEQPDILLLDEPTNHLDMHAMEWLESYLNSYKGAVLMISHDRYFLDQVATKIVELERGKATTFYGNYSYYTEEKERLLLAEFEAYEDQQKKIKAMEKAIKRLRIWAAQGDNEDLFKKAACMQKRLDRMEKLEKPVLEGAQMALKFNETERSGKDVLRLCKVEKAFPDKMLFKELDFKVNYRERIAIIGDNGCGKSTLIKMILGEEKEDAGEIHLGTRLKIAYLPQQVHFPNEELTVLETFKESVVMTETKARQTLAKFLFYGEEVFKKVKGLSGGEKSRLMLCKLIQEDINLLILDEPTNHLDIDSRENLEEALQNFKGTLLFISHDRYFINKVAERVSEVSDYQITNYTGNYDYYKEKVVEKNARLKQEQSKLEIIETVSKKVRNSTLGGVSTSKLKQLEESIQKAEEKFQKLSEEMIQSGNDYERYIKLEVEKGVVEKQLDDLMEKWLAIQETIESGR</sequence>
<feature type="coiled-coil region" evidence="4">
    <location>
        <begin position="87"/>
        <end position="114"/>
    </location>
</feature>
<accession>A0A9E2KA39</accession>
<dbReference type="PANTHER" id="PTHR42855">
    <property type="entry name" value="ABC TRANSPORTER ATP-BINDING SUBUNIT"/>
    <property type="match status" value="1"/>
</dbReference>
<dbReference type="PANTHER" id="PTHR42855:SF2">
    <property type="entry name" value="DRUG RESISTANCE ABC TRANSPORTER,ATP-BINDING PROTEIN"/>
    <property type="match status" value="1"/>
</dbReference>
<name>A0A9E2KA39_9FIRM</name>
<dbReference type="GO" id="GO:0003676">
    <property type="term" value="F:nucleic acid binding"/>
    <property type="evidence" value="ECO:0007669"/>
    <property type="project" value="UniProtKB-ARBA"/>
</dbReference>
<dbReference type="SUPFAM" id="SSF52540">
    <property type="entry name" value="P-loop containing nucleoside triphosphate hydrolases"/>
    <property type="match status" value="2"/>
</dbReference>
<keyword evidence="1" id="KW-0677">Repeat</keyword>
<dbReference type="Pfam" id="PF00005">
    <property type="entry name" value="ABC_tran"/>
    <property type="match status" value="2"/>
</dbReference>
<keyword evidence="3" id="KW-0067">ATP-binding</keyword>
<dbReference type="Pfam" id="PF12848">
    <property type="entry name" value="ABC_tran_Xtn"/>
    <property type="match status" value="1"/>
</dbReference>
<dbReference type="InterPro" id="IPR003593">
    <property type="entry name" value="AAA+_ATPase"/>
</dbReference>
<dbReference type="InterPro" id="IPR027417">
    <property type="entry name" value="P-loop_NTPase"/>
</dbReference>
<reference evidence="6" key="1">
    <citation type="journal article" date="2021" name="PeerJ">
        <title>Extensive microbial diversity within the chicken gut microbiome revealed by metagenomics and culture.</title>
        <authorList>
            <person name="Gilroy R."/>
            <person name="Ravi A."/>
            <person name="Getino M."/>
            <person name="Pursley I."/>
            <person name="Horton D.L."/>
            <person name="Alikhan N.F."/>
            <person name="Baker D."/>
            <person name="Gharbi K."/>
            <person name="Hall N."/>
            <person name="Watson M."/>
            <person name="Adriaenssens E.M."/>
            <person name="Foster-Nyarko E."/>
            <person name="Jarju S."/>
            <person name="Secka A."/>
            <person name="Antonio M."/>
            <person name="Oren A."/>
            <person name="Chaudhuri R.R."/>
            <person name="La Ragione R."/>
            <person name="Hildebrand F."/>
            <person name="Pallen M.J."/>
        </authorList>
    </citation>
    <scope>NUCLEOTIDE SEQUENCE</scope>
    <source>
        <strain evidence="6">B5-657</strain>
    </source>
</reference>
<evidence type="ECO:0000259" key="5">
    <source>
        <dbReference type="PROSITE" id="PS50893"/>
    </source>
</evidence>
<dbReference type="FunFam" id="3.40.50.300:FF:000011">
    <property type="entry name" value="Putative ABC transporter ATP-binding component"/>
    <property type="match status" value="1"/>
</dbReference>